<feature type="region of interest" description="Disordered" evidence="5">
    <location>
        <begin position="364"/>
        <end position="388"/>
    </location>
</feature>
<comment type="similarity">
    <text evidence="4">Belongs to the cyclin family.</text>
</comment>
<dbReference type="GO" id="GO:0051301">
    <property type="term" value="P:cell division"/>
    <property type="evidence" value="ECO:0007669"/>
    <property type="project" value="UniProtKB-KW"/>
</dbReference>
<feature type="domain" description="Cyclin-like" evidence="6">
    <location>
        <begin position="73"/>
        <end position="157"/>
    </location>
</feature>
<keyword evidence="3" id="KW-0131">Cell cycle</keyword>
<reference evidence="7" key="1">
    <citation type="submission" date="2021-01" db="EMBL/GenBank/DDBJ databases">
        <authorList>
            <person name="Corre E."/>
            <person name="Pelletier E."/>
            <person name="Niang G."/>
            <person name="Scheremetjew M."/>
            <person name="Finn R."/>
            <person name="Kale V."/>
            <person name="Holt S."/>
            <person name="Cochrane G."/>
            <person name="Meng A."/>
            <person name="Brown T."/>
            <person name="Cohen L."/>
        </authorList>
    </citation>
    <scope>NUCLEOTIDE SEQUENCE</scope>
    <source>
        <strain evidence="7">GSBS06</strain>
    </source>
</reference>
<dbReference type="InterPro" id="IPR036915">
    <property type="entry name" value="Cyclin-like_sf"/>
</dbReference>
<evidence type="ECO:0000313" key="7">
    <source>
        <dbReference type="EMBL" id="CAE0444699.1"/>
    </source>
</evidence>
<accession>A0A7S3PMV0</accession>
<evidence type="ECO:0000256" key="2">
    <source>
        <dbReference type="ARBA" id="ARBA00023127"/>
    </source>
</evidence>
<evidence type="ECO:0000256" key="4">
    <source>
        <dbReference type="RuleBase" id="RU000383"/>
    </source>
</evidence>
<dbReference type="Gene3D" id="1.10.472.10">
    <property type="entry name" value="Cyclin-like"/>
    <property type="match status" value="2"/>
</dbReference>
<dbReference type="PROSITE" id="PS00292">
    <property type="entry name" value="CYCLINS"/>
    <property type="match status" value="1"/>
</dbReference>
<feature type="compositionally biased region" description="Polar residues" evidence="5">
    <location>
        <begin position="376"/>
        <end position="388"/>
    </location>
</feature>
<dbReference type="InterPro" id="IPR006671">
    <property type="entry name" value="Cyclin_N"/>
</dbReference>
<keyword evidence="2 4" id="KW-0195">Cyclin</keyword>
<dbReference type="EMBL" id="HBIN01019328">
    <property type="protein sequence ID" value="CAE0444699.1"/>
    <property type="molecule type" value="Transcribed_RNA"/>
</dbReference>
<dbReference type="AlphaFoldDB" id="A0A7S3PMV0"/>
<dbReference type="SMART" id="SM00385">
    <property type="entry name" value="CYCLIN"/>
    <property type="match status" value="1"/>
</dbReference>
<dbReference type="SUPFAM" id="SSF47954">
    <property type="entry name" value="Cyclin-like"/>
    <property type="match status" value="1"/>
</dbReference>
<dbReference type="InterPro" id="IPR048258">
    <property type="entry name" value="Cyclins_cyclin-box"/>
</dbReference>
<protein>
    <recommendedName>
        <fullName evidence="6">Cyclin-like domain-containing protein</fullName>
    </recommendedName>
</protein>
<evidence type="ECO:0000256" key="3">
    <source>
        <dbReference type="ARBA" id="ARBA00023306"/>
    </source>
</evidence>
<gene>
    <name evidence="7" type="ORF">ASTO00021_LOCUS14742</name>
</gene>
<dbReference type="Pfam" id="PF00134">
    <property type="entry name" value="Cyclin_N"/>
    <property type="match status" value="1"/>
</dbReference>
<dbReference type="FunFam" id="1.10.472.10:FF:000057">
    <property type="entry name" value="Cyclin N-terminal domain containing 2"/>
    <property type="match status" value="1"/>
</dbReference>
<dbReference type="PANTHER" id="PTHR10177">
    <property type="entry name" value="CYCLINS"/>
    <property type="match status" value="1"/>
</dbReference>
<dbReference type="Pfam" id="PF02984">
    <property type="entry name" value="Cyclin_C"/>
    <property type="match status" value="1"/>
</dbReference>
<dbReference type="InterPro" id="IPR013763">
    <property type="entry name" value="Cyclin-like_dom"/>
</dbReference>
<keyword evidence="1" id="KW-0132">Cell division</keyword>
<evidence type="ECO:0000256" key="1">
    <source>
        <dbReference type="ARBA" id="ARBA00022618"/>
    </source>
</evidence>
<sequence length="388" mass="44230">MDMSHSMEAEYCNKSNLFQEKPAMEICNLSASDLRERILIMLQTECESLPHYNYIETVQRDGMKELWRRKVTCWLLEFQEEFRISQDTVAVAVNYMDRYLSQISTKKSILQLLAMGAVFIAAKLHETYPIGMSELQTLAEGMYLESDIKLMELELLRVIQWQLNPVTPQTVMNHMVCYVDSPEKRKLLREHAEAFLDVALCEYEFIGYLPSVQGVSAILCAFETTKFSSANWIVAVRMYRLVGSPEVVRCKARMQEVFYNSFPDIARAQADSPTGVDELVAAESNGWSKVSNMSNEWSYADKNISLITVKTDHSTTFNREVNSPVAFCEKAGNEDSVRPVPQYTSRDNMNIQTLEEANNQNQTTATNLRNDISPPGQGTTQRTRASTH</sequence>
<dbReference type="InterPro" id="IPR039361">
    <property type="entry name" value="Cyclin"/>
</dbReference>
<evidence type="ECO:0000256" key="5">
    <source>
        <dbReference type="SAM" id="MobiDB-lite"/>
    </source>
</evidence>
<name>A0A7S3PMV0_9STRA</name>
<proteinExistence type="inferred from homology"/>
<organism evidence="7">
    <name type="scientific">Aplanochytrium stocchinoi</name>
    <dbReference type="NCBI Taxonomy" id="215587"/>
    <lineage>
        <taxon>Eukaryota</taxon>
        <taxon>Sar</taxon>
        <taxon>Stramenopiles</taxon>
        <taxon>Bigyra</taxon>
        <taxon>Labyrinthulomycetes</taxon>
        <taxon>Thraustochytrida</taxon>
        <taxon>Thraustochytriidae</taxon>
        <taxon>Aplanochytrium</taxon>
    </lineage>
</organism>
<dbReference type="InterPro" id="IPR004367">
    <property type="entry name" value="Cyclin_C-dom"/>
</dbReference>
<evidence type="ECO:0000259" key="6">
    <source>
        <dbReference type="SMART" id="SM00385"/>
    </source>
</evidence>